<dbReference type="GO" id="GO:0002376">
    <property type="term" value="P:immune system process"/>
    <property type="evidence" value="ECO:0007669"/>
    <property type="project" value="TreeGrafter"/>
</dbReference>
<sequence length="300" mass="35180">MPSRGRKFITEFLLPSLNEKKFGLRLMWLDIEKKVFQMQWNHKSASDWTTSDAAVFAAWDKRKGHYKPDDKEYYTKSKQRFRAVLYKFIKHKHITELNSEDKYTKIYCIGDGENISGTYIAIKNEKENDGIENTSQKVKHNCKDVLNLNDIWNEDIFVEPEGNSLVVYDNHEIKKECSINEEQVVTDCTNELNLDVQYSENSQDYILSLNSLSGNKKNFFARETSNVMKESDKLLHFISETDICKKDNLPKREVTVTNNFHDYFSIEKNNTSTGKEWPITALDEQMEVSNLFSILHTYNY</sequence>
<evidence type="ECO:0000313" key="3">
    <source>
        <dbReference type="Proteomes" id="UP001497382"/>
    </source>
</evidence>
<comment type="caution">
    <text evidence="2">The sequence shown here is derived from an EMBL/GenBank/DDBJ whole genome shotgun (WGS) entry which is preliminary data.</text>
</comment>
<gene>
    <name evidence="2" type="ORF">LARSCL_LOCUS9940</name>
</gene>
<dbReference type="GO" id="GO:0005634">
    <property type="term" value="C:nucleus"/>
    <property type="evidence" value="ECO:0007669"/>
    <property type="project" value="TreeGrafter"/>
</dbReference>
<dbReference type="PROSITE" id="PS51507">
    <property type="entry name" value="IRF_2"/>
    <property type="match status" value="1"/>
</dbReference>
<dbReference type="PANTHER" id="PTHR11949:SF17">
    <property type="entry name" value="IRF TRYPTOPHAN PENTAD REPEAT DOMAIN-CONTAINING PROTEIN"/>
    <property type="match status" value="1"/>
</dbReference>
<dbReference type="InterPro" id="IPR036388">
    <property type="entry name" value="WH-like_DNA-bd_sf"/>
</dbReference>
<dbReference type="SUPFAM" id="SSF46785">
    <property type="entry name" value="Winged helix' DNA-binding domain"/>
    <property type="match status" value="1"/>
</dbReference>
<organism evidence="2 3">
    <name type="scientific">Larinioides sclopetarius</name>
    <dbReference type="NCBI Taxonomy" id="280406"/>
    <lineage>
        <taxon>Eukaryota</taxon>
        <taxon>Metazoa</taxon>
        <taxon>Ecdysozoa</taxon>
        <taxon>Arthropoda</taxon>
        <taxon>Chelicerata</taxon>
        <taxon>Arachnida</taxon>
        <taxon>Araneae</taxon>
        <taxon>Araneomorphae</taxon>
        <taxon>Entelegynae</taxon>
        <taxon>Araneoidea</taxon>
        <taxon>Araneidae</taxon>
        <taxon>Larinioides</taxon>
    </lineage>
</organism>
<accession>A0AAV2A3T0</accession>
<dbReference type="GO" id="GO:0000981">
    <property type="term" value="F:DNA-binding transcription factor activity, RNA polymerase II-specific"/>
    <property type="evidence" value="ECO:0007669"/>
    <property type="project" value="TreeGrafter"/>
</dbReference>
<dbReference type="Pfam" id="PF00605">
    <property type="entry name" value="IRF"/>
    <property type="match status" value="1"/>
</dbReference>
<dbReference type="AlphaFoldDB" id="A0AAV2A3T0"/>
<dbReference type="GO" id="GO:0000978">
    <property type="term" value="F:RNA polymerase II cis-regulatory region sequence-specific DNA binding"/>
    <property type="evidence" value="ECO:0007669"/>
    <property type="project" value="TreeGrafter"/>
</dbReference>
<dbReference type="SMART" id="SM00348">
    <property type="entry name" value="IRF"/>
    <property type="match status" value="1"/>
</dbReference>
<name>A0AAV2A3T0_9ARAC</name>
<dbReference type="PANTHER" id="PTHR11949">
    <property type="entry name" value="INTERFERON REGULATORY FACTOR"/>
    <property type="match status" value="1"/>
</dbReference>
<dbReference type="Proteomes" id="UP001497382">
    <property type="component" value="Unassembled WGS sequence"/>
</dbReference>
<dbReference type="EMBL" id="CAXIEN010000115">
    <property type="protein sequence ID" value="CAL1278697.1"/>
    <property type="molecule type" value="Genomic_DNA"/>
</dbReference>
<dbReference type="Gene3D" id="1.10.10.10">
    <property type="entry name" value="Winged helix-like DNA-binding domain superfamily/Winged helix DNA-binding domain"/>
    <property type="match status" value="1"/>
</dbReference>
<reference evidence="2 3" key="1">
    <citation type="submission" date="2024-04" db="EMBL/GenBank/DDBJ databases">
        <authorList>
            <person name="Rising A."/>
            <person name="Reimegard J."/>
            <person name="Sonavane S."/>
            <person name="Akerstrom W."/>
            <person name="Nylinder S."/>
            <person name="Hedman E."/>
            <person name="Kallberg Y."/>
        </authorList>
    </citation>
    <scope>NUCLEOTIDE SEQUENCE [LARGE SCALE GENOMIC DNA]</scope>
</reference>
<keyword evidence="3" id="KW-1185">Reference proteome</keyword>
<protein>
    <recommendedName>
        <fullName evidence="1">IRF tryptophan pentad repeat domain-containing protein</fullName>
    </recommendedName>
</protein>
<dbReference type="InterPro" id="IPR001346">
    <property type="entry name" value="Interferon_reg_fact_DNA-bd_dom"/>
</dbReference>
<evidence type="ECO:0000259" key="1">
    <source>
        <dbReference type="PROSITE" id="PS51507"/>
    </source>
</evidence>
<feature type="domain" description="IRF tryptophan pentad repeat" evidence="1">
    <location>
        <begin position="6"/>
        <end position="111"/>
    </location>
</feature>
<evidence type="ECO:0000313" key="2">
    <source>
        <dbReference type="EMBL" id="CAL1278697.1"/>
    </source>
</evidence>
<proteinExistence type="predicted"/>
<dbReference type="InterPro" id="IPR036390">
    <property type="entry name" value="WH_DNA-bd_sf"/>
</dbReference>